<keyword evidence="2" id="KW-0472">Membrane</keyword>
<feature type="region of interest" description="Disordered" evidence="1">
    <location>
        <begin position="221"/>
        <end position="264"/>
    </location>
</feature>
<evidence type="ECO:0000256" key="2">
    <source>
        <dbReference type="SAM" id="Phobius"/>
    </source>
</evidence>
<dbReference type="AlphaFoldDB" id="A0ABD2QKD2"/>
<gene>
    <name evidence="3" type="ORF">Ciccas_002467</name>
</gene>
<comment type="caution">
    <text evidence="3">The sequence shown here is derived from an EMBL/GenBank/DDBJ whole genome shotgun (WGS) entry which is preliminary data.</text>
</comment>
<keyword evidence="4" id="KW-1185">Reference proteome</keyword>
<evidence type="ECO:0000313" key="4">
    <source>
        <dbReference type="Proteomes" id="UP001626550"/>
    </source>
</evidence>
<protein>
    <submittedName>
        <fullName evidence="3">Uncharacterized protein</fullName>
    </submittedName>
</protein>
<organism evidence="3 4">
    <name type="scientific">Cichlidogyrus casuarinus</name>
    <dbReference type="NCBI Taxonomy" id="1844966"/>
    <lineage>
        <taxon>Eukaryota</taxon>
        <taxon>Metazoa</taxon>
        <taxon>Spiralia</taxon>
        <taxon>Lophotrochozoa</taxon>
        <taxon>Platyhelminthes</taxon>
        <taxon>Monogenea</taxon>
        <taxon>Monopisthocotylea</taxon>
        <taxon>Dactylogyridea</taxon>
        <taxon>Ancyrocephalidae</taxon>
        <taxon>Cichlidogyrus</taxon>
    </lineage>
</organism>
<accession>A0ABD2QKD2</accession>
<evidence type="ECO:0000256" key="1">
    <source>
        <dbReference type="SAM" id="MobiDB-lite"/>
    </source>
</evidence>
<feature type="transmembrane region" description="Helical" evidence="2">
    <location>
        <begin position="27"/>
        <end position="49"/>
    </location>
</feature>
<keyword evidence="2" id="KW-1133">Transmembrane helix</keyword>
<reference evidence="3 4" key="1">
    <citation type="submission" date="2024-11" db="EMBL/GenBank/DDBJ databases">
        <title>Adaptive evolution of stress response genes in parasites aligns with host niche diversity.</title>
        <authorList>
            <person name="Hahn C."/>
            <person name="Resl P."/>
        </authorList>
    </citation>
    <scope>NUCLEOTIDE SEQUENCE [LARGE SCALE GENOMIC DNA]</scope>
    <source>
        <strain evidence="3">EGGRZ-B1_66</strain>
        <tissue evidence="3">Body</tissue>
    </source>
</reference>
<evidence type="ECO:0000313" key="3">
    <source>
        <dbReference type="EMBL" id="KAL3318876.1"/>
    </source>
</evidence>
<name>A0ABD2QKD2_9PLAT</name>
<dbReference type="EMBL" id="JBJKFK010000194">
    <property type="protein sequence ID" value="KAL3318876.1"/>
    <property type="molecule type" value="Genomic_DNA"/>
</dbReference>
<keyword evidence="2" id="KW-0812">Transmembrane</keyword>
<dbReference type="Proteomes" id="UP001626550">
    <property type="component" value="Unassembled WGS sequence"/>
</dbReference>
<sequence>MNSAEEIGIWAWLLRSFSDLGARTDNLYSVLVMIILCLLLFSCCLTTIACCKFKKTCCSAASRRRIKVAEVPPTQLQVDESLHLLSAEESHCSNPRLPTAILNSLPSDSQRTSISIARETRRVSRPRYPQTEKIKQEVNSCCSSCADPISRKPNSTTTPEVALNPNSVAGLFTGHINGRYPPAPPPSSYHAPIGQTVGHSDVEDEYGVGFLKNASSLLNSPPVIPESKRRRSHQRSPRIVTLFDADESEREELPSRRHQRHSRDHSHCIKTSSYCYRCHDHRPYVGPFLDAKYSLYSFIIEKLCQTLLVPIWY</sequence>
<proteinExistence type="predicted"/>